<gene>
    <name evidence="1" type="ORF">Chro_0842</name>
</gene>
<dbReference type="InParanoid" id="K9TWL8"/>
<reference evidence="1 2" key="1">
    <citation type="submission" date="2012-06" db="EMBL/GenBank/DDBJ databases">
        <title>Finished chromosome of genome of Chroococcidiopsis thermalis PCC 7203.</title>
        <authorList>
            <consortium name="US DOE Joint Genome Institute"/>
            <person name="Gugger M."/>
            <person name="Coursin T."/>
            <person name="Rippka R."/>
            <person name="Tandeau De Marsac N."/>
            <person name="Huntemann M."/>
            <person name="Wei C.-L."/>
            <person name="Han J."/>
            <person name="Detter J.C."/>
            <person name="Han C."/>
            <person name="Tapia R."/>
            <person name="Davenport K."/>
            <person name="Daligault H."/>
            <person name="Erkkila T."/>
            <person name="Gu W."/>
            <person name="Munk A.C.C."/>
            <person name="Teshima H."/>
            <person name="Xu Y."/>
            <person name="Chain P."/>
            <person name="Chen A."/>
            <person name="Krypides N."/>
            <person name="Mavromatis K."/>
            <person name="Markowitz V."/>
            <person name="Szeto E."/>
            <person name="Ivanova N."/>
            <person name="Mikhailova N."/>
            <person name="Ovchinnikova G."/>
            <person name="Pagani I."/>
            <person name="Pati A."/>
            <person name="Goodwin L."/>
            <person name="Peters L."/>
            <person name="Pitluck S."/>
            <person name="Woyke T."/>
            <person name="Kerfeld C."/>
        </authorList>
    </citation>
    <scope>NUCLEOTIDE SEQUENCE [LARGE SCALE GENOMIC DNA]</scope>
    <source>
        <strain evidence="1 2">PCC 7203</strain>
    </source>
</reference>
<proteinExistence type="predicted"/>
<evidence type="ECO:0000313" key="1">
    <source>
        <dbReference type="EMBL" id="AFY86384.1"/>
    </source>
</evidence>
<dbReference type="AlphaFoldDB" id="K9TWL8"/>
<sequence>MATLNTVDVATFAAEIIISTILQHLSWNKQLNDFELIFQLGKIRVKQLYS</sequence>
<dbReference type="KEGG" id="cthe:Chro_0842"/>
<name>K9TWL8_CHRTP</name>
<keyword evidence="2" id="KW-1185">Reference proteome</keyword>
<protein>
    <submittedName>
        <fullName evidence="1">Uncharacterized protein</fullName>
    </submittedName>
</protein>
<organism evidence="1 2">
    <name type="scientific">Chroococcidiopsis thermalis (strain PCC 7203)</name>
    <dbReference type="NCBI Taxonomy" id="251229"/>
    <lineage>
        <taxon>Bacteria</taxon>
        <taxon>Bacillati</taxon>
        <taxon>Cyanobacteriota</taxon>
        <taxon>Cyanophyceae</taxon>
        <taxon>Chroococcidiopsidales</taxon>
        <taxon>Chroococcidiopsidaceae</taxon>
        <taxon>Chroococcidiopsis</taxon>
    </lineage>
</organism>
<dbReference type="Proteomes" id="UP000010384">
    <property type="component" value="Chromosome"/>
</dbReference>
<dbReference type="HOGENOM" id="CLU_3116059_0_0_3"/>
<evidence type="ECO:0000313" key="2">
    <source>
        <dbReference type="Proteomes" id="UP000010384"/>
    </source>
</evidence>
<dbReference type="EMBL" id="CP003597">
    <property type="protein sequence ID" value="AFY86384.1"/>
    <property type="molecule type" value="Genomic_DNA"/>
</dbReference>
<accession>K9TWL8</accession>